<evidence type="ECO:0000313" key="3">
    <source>
        <dbReference type="EMBL" id="XAM17230.1"/>
    </source>
</evidence>
<accession>A0ABZ3F4V9</accession>
<keyword evidence="1" id="KW-0732">Signal</keyword>
<dbReference type="InterPro" id="IPR027304">
    <property type="entry name" value="Trigger_fact/SurA_dom_sf"/>
</dbReference>
<keyword evidence="4" id="KW-1185">Reference proteome</keyword>
<keyword evidence="3" id="KW-0413">Isomerase</keyword>
<dbReference type="Gene3D" id="3.10.50.40">
    <property type="match status" value="1"/>
</dbReference>
<dbReference type="SUPFAM" id="SSF109998">
    <property type="entry name" value="Triger factor/SurA peptide-binding domain-like"/>
    <property type="match status" value="1"/>
</dbReference>
<protein>
    <submittedName>
        <fullName evidence="3">Peptidyl-prolyl cis-trans isomerase</fullName>
    </submittedName>
</protein>
<dbReference type="PANTHER" id="PTHR47637:SF1">
    <property type="entry name" value="CHAPERONE SURA"/>
    <property type="match status" value="1"/>
</dbReference>
<reference evidence="3 4" key="1">
    <citation type="submission" date="2024-02" db="EMBL/GenBank/DDBJ databases">
        <title>Genome and pathogenicity analysis of Helicobacter mastomyrinus isolated from mice.</title>
        <authorList>
            <person name="Zhu L."/>
        </authorList>
    </citation>
    <scope>NUCLEOTIDE SEQUENCE [LARGE SCALE GENOMIC DNA]</scope>
    <source>
        <strain evidence="3 4">Hm-17</strain>
    </source>
</reference>
<dbReference type="Pfam" id="PF22506">
    <property type="entry name" value="Cj1289-like_C"/>
    <property type="match status" value="1"/>
</dbReference>
<sequence>MKFVIYGFMLCVCVASIYAEIVAGVALRVNGHAITLYEIQSLQAQRKISRQAAIDFLINERLKDDEIERFKINVDDFKIDEEIALIAANANLSKERLLSKVTREGMSLQEYRAEVKKQLQTKELMQRILASNISISSEEELLKYYTHHKSEFMVPSQVSVVRYLAQNEADLEKAMSAPKQSVQGVQKFNETIALSSLTPQIAQIFIHTPNNEFTPVLTTGGNGYVSFLIKERLGEKILNFEEAKGLVSQKIMAQKEQSIIKEHFNKIRSSANIITLRE</sequence>
<feature type="domain" description="Cj1289-like C-terminal" evidence="2">
    <location>
        <begin position="138"/>
        <end position="231"/>
    </location>
</feature>
<gene>
    <name evidence="3" type="ORF">V3I05_05935</name>
</gene>
<evidence type="ECO:0000313" key="4">
    <source>
        <dbReference type="Proteomes" id="UP001434737"/>
    </source>
</evidence>
<evidence type="ECO:0000256" key="1">
    <source>
        <dbReference type="ARBA" id="ARBA00022729"/>
    </source>
</evidence>
<dbReference type="GO" id="GO:0016853">
    <property type="term" value="F:isomerase activity"/>
    <property type="evidence" value="ECO:0007669"/>
    <property type="project" value="UniProtKB-KW"/>
</dbReference>
<dbReference type="Gene3D" id="1.10.4030.10">
    <property type="entry name" value="Porin chaperone SurA, peptide-binding domain"/>
    <property type="match status" value="1"/>
</dbReference>
<dbReference type="PANTHER" id="PTHR47637">
    <property type="entry name" value="CHAPERONE SURA"/>
    <property type="match status" value="1"/>
</dbReference>
<name>A0ABZ3F4V9_9HELI</name>
<organism evidence="3 4">
    <name type="scientific">Helicobacter mastomyrinus</name>
    <dbReference type="NCBI Taxonomy" id="287948"/>
    <lineage>
        <taxon>Bacteria</taxon>
        <taxon>Pseudomonadati</taxon>
        <taxon>Campylobacterota</taxon>
        <taxon>Epsilonproteobacteria</taxon>
        <taxon>Campylobacterales</taxon>
        <taxon>Helicobacteraceae</taxon>
        <taxon>Helicobacter</taxon>
    </lineage>
</organism>
<dbReference type="RefSeq" id="WP_295698847.1">
    <property type="nucleotide sequence ID" value="NZ_CP145316.1"/>
</dbReference>
<dbReference type="Proteomes" id="UP001434737">
    <property type="component" value="Chromosome"/>
</dbReference>
<dbReference type="InterPro" id="IPR046357">
    <property type="entry name" value="PPIase_dom_sf"/>
</dbReference>
<dbReference type="InterPro" id="IPR050280">
    <property type="entry name" value="OMP_Chaperone_SurA"/>
</dbReference>
<evidence type="ECO:0000259" key="2">
    <source>
        <dbReference type="Pfam" id="PF22506"/>
    </source>
</evidence>
<dbReference type="InterPro" id="IPR055131">
    <property type="entry name" value="Cj1289-like_C"/>
</dbReference>
<dbReference type="EMBL" id="CP145316">
    <property type="protein sequence ID" value="XAM17230.1"/>
    <property type="molecule type" value="Genomic_DNA"/>
</dbReference>
<proteinExistence type="predicted"/>